<dbReference type="PANTHER" id="PTHR42678">
    <property type="entry name" value="AMIDASE"/>
    <property type="match status" value="1"/>
</dbReference>
<keyword evidence="4" id="KW-1185">Reference proteome</keyword>
<dbReference type="EMBL" id="DF973430">
    <property type="protein sequence ID" value="GAU30618.1"/>
    <property type="molecule type" value="Genomic_DNA"/>
</dbReference>
<dbReference type="Gene3D" id="3.90.1300.10">
    <property type="entry name" value="Amidase signature (AS) domain"/>
    <property type="match status" value="2"/>
</dbReference>
<dbReference type="SUPFAM" id="SSF75304">
    <property type="entry name" value="Amidase signature (AS) enzymes"/>
    <property type="match status" value="1"/>
</dbReference>
<dbReference type="Proteomes" id="UP000242715">
    <property type="component" value="Unassembled WGS sequence"/>
</dbReference>
<sequence>MGATTAKVSICLILFAVAFRGFINAKDECLEFEINEATIEDIQKAFTRTKLTSRKLVEFYLNRIELLNPILRAVLEVNPDALDQADKADRERREDRHRSLLHGIPVLLKDSIATFDKLNTTAGSYALLGSKVPRDAHVVSKLRDAGAIILGKTSLSEWYDPYVESKSPCGSSFGSAISVATNMVAVSLGTETDGSIIYAVHVLDVIVGFDPRDYEATKSAAKLIPSGGYKQFLNKQGLKGKKIGVLRNPFLIPYKGSNVTSIFEDHLNLLR</sequence>
<evidence type="ECO:0000313" key="3">
    <source>
        <dbReference type="EMBL" id="GAU30618.1"/>
    </source>
</evidence>
<accession>A0A2Z6MFN7</accession>
<evidence type="ECO:0000259" key="2">
    <source>
        <dbReference type="Pfam" id="PF01425"/>
    </source>
</evidence>
<dbReference type="InterPro" id="IPR036928">
    <property type="entry name" value="AS_sf"/>
</dbReference>
<protein>
    <recommendedName>
        <fullName evidence="2">Amidase domain-containing protein</fullName>
    </recommendedName>
</protein>
<keyword evidence="1" id="KW-0732">Signal</keyword>
<dbReference type="PANTHER" id="PTHR42678:SF25">
    <property type="entry name" value="AMIDASE C869.01"/>
    <property type="match status" value="1"/>
</dbReference>
<feature type="signal peptide" evidence="1">
    <location>
        <begin position="1"/>
        <end position="25"/>
    </location>
</feature>
<dbReference type="InterPro" id="IPR023631">
    <property type="entry name" value="Amidase_dom"/>
</dbReference>
<dbReference type="OrthoDB" id="566138at2759"/>
<gene>
    <name evidence="3" type="ORF">TSUD_62380</name>
</gene>
<feature type="domain" description="Amidase" evidence="2">
    <location>
        <begin position="56"/>
        <end position="196"/>
    </location>
</feature>
<reference evidence="4" key="1">
    <citation type="journal article" date="2017" name="Front. Plant Sci.">
        <title>Climate Clever Clovers: New Paradigm to Reduce the Environmental Footprint of Ruminants by Breeding Low Methanogenic Forages Utilizing Haplotype Variation.</title>
        <authorList>
            <person name="Kaur P."/>
            <person name="Appels R."/>
            <person name="Bayer P.E."/>
            <person name="Keeble-Gagnere G."/>
            <person name="Wang J."/>
            <person name="Hirakawa H."/>
            <person name="Shirasawa K."/>
            <person name="Vercoe P."/>
            <person name="Stefanova K."/>
            <person name="Durmic Z."/>
            <person name="Nichols P."/>
            <person name="Revell C."/>
            <person name="Isobe S.N."/>
            <person name="Edwards D."/>
            <person name="Erskine W."/>
        </authorList>
    </citation>
    <scope>NUCLEOTIDE SEQUENCE [LARGE SCALE GENOMIC DNA]</scope>
    <source>
        <strain evidence="4">cv. Daliak</strain>
    </source>
</reference>
<evidence type="ECO:0000313" key="4">
    <source>
        <dbReference type="Proteomes" id="UP000242715"/>
    </source>
</evidence>
<evidence type="ECO:0000256" key="1">
    <source>
        <dbReference type="SAM" id="SignalP"/>
    </source>
</evidence>
<name>A0A2Z6MFN7_TRISU</name>
<feature type="chain" id="PRO_5016240092" description="Amidase domain-containing protein" evidence="1">
    <location>
        <begin position="26"/>
        <end position="271"/>
    </location>
</feature>
<dbReference type="AlphaFoldDB" id="A0A2Z6MFN7"/>
<dbReference type="Pfam" id="PF01425">
    <property type="entry name" value="Amidase"/>
    <property type="match status" value="1"/>
</dbReference>
<organism evidence="3 4">
    <name type="scientific">Trifolium subterraneum</name>
    <name type="common">Subterranean clover</name>
    <dbReference type="NCBI Taxonomy" id="3900"/>
    <lineage>
        <taxon>Eukaryota</taxon>
        <taxon>Viridiplantae</taxon>
        <taxon>Streptophyta</taxon>
        <taxon>Embryophyta</taxon>
        <taxon>Tracheophyta</taxon>
        <taxon>Spermatophyta</taxon>
        <taxon>Magnoliopsida</taxon>
        <taxon>eudicotyledons</taxon>
        <taxon>Gunneridae</taxon>
        <taxon>Pentapetalae</taxon>
        <taxon>rosids</taxon>
        <taxon>fabids</taxon>
        <taxon>Fabales</taxon>
        <taxon>Fabaceae</taxon>
        <taxon>Papilionoideae</taxon>
        <taxon>50 kb inversion clade</taxon>
        <taxon>NPAAA clade</taxon>
        <taxon>Hologalegina</taxon>
        <taxon>IRL clade</taxon>
        <taxon>Trifolieae</taxon>
        <taxon>Trifolium</taxon>
    </lineage>
</organism>
<proteinExistence type="predicted"/>